<sequence length="80" mass="9383">MQMVQVLKSRKLHKGIQRHSLLTCQCLILELHGGVMTGGAWCREELIWVLASYGENNYNYKIWIRVVLGWPESDPKRDWV</sequence>
<protein>
    <submittedName>
        <fullName evidence="1">Uncharacterized protein</fullName>
    </submittedName>
</protein>
<gene>
    <name evidence="1" type="ORF">L2E82_06262</name>
</gene>
<organism evidence="1 2">
    <name type="scientific">Cichorium intybus</name>
    <name type="common">Chicory</name>
    <dbReference type="NCBI Taxonomy" id="13427"/>
    <lineage>
        <taxon>Eukaryota</taxon>
        <taxon>Viridiplantae</taxon>
        <taxon>Streptophyta</taxon>
        <taxon>Embryophyta</taxon>
        <taxon>Tracheophyta</taxon>
        <taxon>Spermatophyta</taxon>
        <taxon>Magnoliopsida</taxon>
        <taxon>eudicotyledons</taxon>
        <taxon>Gunneridae</taxon>
        <taxon>Pentapetalae</taxon>
        <taxon>asterids</taxon>
        <taxon>campanulids</taxon>
        <taxon>Asterales</taxon>
        <taxon>Asteraceae</taxon>
        <taxon>Cichorioideae</taxon>
        <taxon>Cichorieae</taxon>
        <taxon>Cichoriinae</taxon>
        <taxon>Cichorium</taxon>
    </lineage>
</organism>
<evidence type="ECO:0000313" key="2">
    <source>
        <dbReference type="Proteomes" id="UP001055811"/>
    </source>
</evidence>
<reference evidence="1 2" key="2">
    <citation type="journal article" date="2022" name="Mol. Ecol. Resour.">
        <title>The genomes of chicory, endive, great burdock and yacon provide insights into Asteraceae paleo-polyploidization history and plant inulin production.</title>
        <authorList>
            <person name="Fan W."/>
            <person name="Wang S."/>
            <person name="Wang H."/>
            <person name="Wang A."/>
            <person name="Jiang F."/>
            <person name="Liu H."/>
            <person name="Zhao H."/>
            <person name="Xu D."/>
            <person name="Zhang Y."/>
        </authorList>
    </citation>
    <scope>NUCLEOTIDE SEQUENCE [LARGE SCALE GENOMIC DNA]</scope>
    <source>
        <strain evidence="2">cv. Punajuju</strain>
        <tissue evidence="1">Leaves</tissue>
    </source>
</reference>
<name>A0ACB9HAS4_CICIN</name>
<keyword evidence="2" id="KW-1185">Reference proteome</keyword>
<comment type="caution">
    <text evidence="1">The sequence shown here is derived from an EMBL/GenBank/DDBJ whole genome shotgun (WGS) entry which is preliminary data.</text>
</comment>
<accession>A0ACB9HAS4</accession>
<evidence type="ECO:0000313" key="1">
    <source>
        <dbReference type="EMBL" id="KAI3792385.1"/>
    </source>
</evidence>
<dbReference type="EMBL" id="CM042009">
    <property type="protein sequence ID" value="KAI3792385.1"/>
    <property type="molecule type" value="Genomic_DNA"/>
</dbReference>
<dbReference type="Proteomes" id="UP001055811">
    <property type="component" value="Linkage Group LG01"/>
</dbReference>
<reference evidence="2" key="1">
    <citation type="journal article" date="2022" name="Mol. Ecol. Resour.">
        <title>The genomes of chicory, endive, great burdock and yacon provide insights into Asteraceae palaeo-polyploidization history and plant inulin production.</title>
        <authorList>
            <person name="Fan W."/>
            <person name="Wang S."/>
            <person name="Wang H."/>
            <person name="Wang A."/>
            <person name="Jiang F."/>
            <person name="Liu H."/>
            <person name="Zhao H."/>
            <person name="Xu D."/>
            <person name="Zhang Y."/>
        </authorList>
    </citation>
    <scope>NUCLEOTIDE SEQUENCE [LARGE SCALE GENOMIC DNA]</scope>
    <source>
        <strain evidence="2">cv. Punajuju</strain>
    </source>
</reference>
<proteinExistence type="predicted"/>